<sequence>MALKLQIVKIIRSTTNSLSLESSTTTALYLRQWIGIQSNNTNNSSSSSNNNNDSPSSMLHERDEADSRINLAKLSDLKDLKFAGASTPWLQVEFSSTTIE</sequence>
<organism evidence="1 2">
    <name type="scientific">Persea americana</name>
    <name type="common">Avocado</name>
    <dbReference type="NCBI Taxonomy" id="3435"/>
    <lineage>
        <taxon>Eukaryota</taxon>
        <taxon>Viridiplantae</taxon>
        <taxon>Streptophyta</taxon>
        <taxon>Embryophyta</taxon>
        <taxon>Tracheophyta</taxon>
        <taxon>Spermatophyta</taxon>
        <taxon>Magnoliopsida</taxon>
        <taxon>Magnoliidae</taxon>
        <taxon>Laurales</taxon>
        <taxon>Lauraceae</taxon>
        <taxon>Persea</taxon>
    </lineage>
</organism>
<keyword evidence="2" id="KW-1185">Reference proteome</keyword>
<accession>A0ACC2LK38</accession>
<dbReference type="Proteomes" id="UP001234297">
    <property type="component" value="Chromosome 8"/>
</dbReference>
<protein>
    <submittedName>
        <fullName evidence="1">Uncharacterized protein</fullName>
    </submittedName>
</protein>
<dbReference type="EMBL" id="CM056816">
    <property type="protein sequence ID" value="KAJ8633452.1"/>
    <property type="molecule type" value="Genomic_DNA"/>
</dbReference>
<evidence type="ECO:0000313" key="2">
    <source>
        <dbReference type="Proteomes" id="UP001234297"/>
    </source>
</evidence>
<gene>
    <name evidence="1" type="ORF">MRB53_026788</name>
</gene>
<reference evidence="1 2" key="1">
    <citation type="journal article" date="2022" name="Hortic Res">
        <title>A haplotype resolved chromosomal level avocado genome allows analysis of novel avocado genes.</title>
        <authorList>
            <person name="Nath O."/>
            <person name="Fletcher S.J."/>
            <person name="Hayward A."/>
            <person name="Shaw L.M."/>
            <person name="Masouleh A.K."/>
            <person name="Furtado A."/>
            <person name="Henry R.J."/>
            <person name="Mitter N."/>
        </authorList>
    </citation>
    <scope>NUCLEOTIDE SEQUENCE [LARGE SCALE GENOMIC DNA]</scope>
    <source>
        <strain evidence="2">cv. Hass</strain>
    </source>
</reference>
<name>A0ACC2LK38_PERAE</name>
<evidence type="ECO:0000313" key="1">
    <source>
        <dbReference type="EMBL" id="KAJ8633452.1"/>
    </source>
</evidence>
<comment type="caution">
    <text evidence="1">The sequence shown here is derived from an EMBL/GenBank/DDBJ whole genome shotgun (WGS) entry which is preliminary data.</text>
</comment>
<proteinExistence type="predicted"/>